<dbReference type="PANTHER" id="PTHR16528:SF2">
    <property type="entry name" value="GOLGI-ASSOCIATED PDZ AND COILED-COIL MOTIF-CONTAINING PROTEIN"/>
    <property type="match status" value="1"/>
</dbReference>
<evidence type="ECO:0000313" key="3">
    <source>
        <dbReference type="Proteomes" id="UP000694865"/>
    </source>
</evidence>
<evidence type="ECO:0000313" key="4">
    <source>
        <dbReference type="RefSeq" id="XP_002735067.1"/>
    </source>
</evidence>
<protein>
    <submittedName>
        <fullName evidence="4">Golgi-associated PDZ and coiled-coil motif-containing protein-like</fullName>
    </submittedName>
</protein>
<dbReference type="SMART" id="SM00228">
    <property type="entry name" value="PDZ"/>
    <property type="match status" value="1"/>
</dbReference>
<dbReference type="InterPro" id="IPR038879">
    <property type="entry name" value="GOPC"/>
</dbReference>
<sequence length="198" mass="21530">MSITGGKEHGVPILISEIHEGQPADRCNGLYIGDAILSVNGIDLRQAKHAEAVDILSRQTGEIILEVQFVAPETDSDDEDEEEEYIDEATGVRYHVYRGDDQEQEEEAMSETSGDINNQHFNGNVASTPPLHDGKALVQHDVPSTLNVKPVLEKHPNSMSTQTPAETCEPLSVGQLATNALQLNPESTESGKELFTGQ</sequence>
<dbReference type="PROSITE" id="PS50106">
    <property type="entry name" value="PDZ"/>
    <property type="match status" value="1"/>
</dbReference>
<feature type="region of interest" description="Disordered" evidence="1">
    <location>
        <begin position="101"/>
        <end position="136"/>
    </location>
</feature>
<dbReference type="RefSeq" id="XP_002735067.1">
    <property type="nucleotide sequence ID" value="XM_002735021.2"/>
</dbReference>
<name>A0ABM0GQH2_SACKO</name>
<dbReference type="Gene3D" id="2.30.42.10">
    <property type="match status" value="1"/>
</dbReference>
<feature type="compositionally biased region" description="Polar residues" evidence="1">
    <location>
        <begin position="110"/>
        <end position="127"/>
    </location>
</feature>
<feature type="domain" description="PDZ" evidence="2">
    <location>
        <begin position="1"/>
        <end position="71"/>
    </location>
</feature>
<dbReference type="PANTHER" id="PTHR16528">
    <property type="entry name" value="GOLGI-ASSOCIATED PDZ AND COILED-COIL MOTIF-CONTAINING"/>
    <property type="match status" value="1"/>
</dbReference>
<organism evidence="3 4">
    <name type="scientific">Saccoglossus kowalevskii</name>
    <name type="common">Acorn worm</name>
    <dbReference type="NCBI Taxonomy" id="10224"/>
    <lineage>
        <taxon>Eukaryota</taxon>
        <taxon>Metazoa</taxon>
        <taxon>Hemichordata</taxon>
        <taxon>Enteropneusta</taxon>
        <taxon>Harrimaniidae</taxon>
        <taxon>Saccoglossus</taxon>
    </lineage>
</organism>
<proteinExistence type="predicted"/>
<evidence type="ECO:0000259" key="2">
    <source>
        <dbReference type="PROSITE" id="PS50106"/>
    </source>
</evidence>
<evidence type="ECO:0000256" key="1">
    <source>
        <dbReference type="SAM" id="MobiDB-lite"/>
    </source>
</evidence>
<dbReference type="InterPro" id="IPR001478">
    <property type="entry name" value="PDZ"/>
</dbReference>
<accession>A0ABM0GQH2</accession>
<gene>
    <name evidence="4" type="primary">LOC100370107</name>
</gene>
<reference evidence="4" key="1">
    <citation type="submission" date="2025-08" db="UniProtKB">
        <authorList>
            <consortium name="RefSeq"/>
        </authorList>
    </citation>
    <scope>IDENTIFICATION</scope>
    <source>
        <tissue evidence="4">Testes</tissue>
    </source>
</reference>
<dbReference type="Pfam" id="PF00595">
    <property type="entry name" value="PDZ"/>
    <property type="match status" value="1"/>
</dbReference>
<dbReference type="InterPro" id="IPR036034">
    <property type="entry name" value="PDZ_sf"/>
</dbReference>
<dbReference type="Proteomes" id="UP000694865">
    <property type="component" value="Unplaced"/>
</dbReference>
<dbReference type="GeneID" id="100370107"/>
<dbReference type="SUPFAM" id="SSF50156">
    <property type="entry name" value="PDZ domain-like"/>
    <property type="match status" value="1"/>
</dbReference>
<keyword evidence="3" id="KW-1185">Reference proteome</keyword>